<evidence type="ECO:0000313" key="3">
    <source>
        <dbReference type="Proteomes" id="UP000027135"/>
    </source>
</evidence>
<dbReference type="Proteomes" id="UP000027135">
    <property type="component" value="Unassembled WGS sequence"/>
</dbReference>
<evidence type="ECO:0000313" key="2">
    <source>
        <dbReference type="EMBL" id="KDR09160.1"/>
    </source>
</evidence>
<dbReference type="EMBL" id="KK853270">
    <property type="protein sequence ID" value="KDR09160.1"/>
    <property type="molecule type" value="Genomic_DNA"/>
</dbReference>
<accession>A0A067QLZ5</accession>
<reference evidence="2 3" key="1">
    <citation type="journal article" date="2014" name="Nat. Commun.">
        <title>Molecular traces of alternative social organization in a termite genome.</title>
        <authorList>
            <person name="Terrapon N."/>
            <person name="Li C."/>
            <person name="Robertson H.M."/>
            <person name="Ji L."/>
            <person name="Meng X."/>
            <person name="Booth W."/>
            <person name="Chen Z."/>
            <person name="Childers C.P."/>
            <person name="Glastad K.M."/>
            <person name="Gokhale K."/>
            <person name="Gowin J."/>
            <person name="Gronenberg W."/>
            <person name="Hermansen R.A."/>
            <person name="Hu H."/>
            <person name="Hunt B.G."/>
            <person name="Huylmans A.K."/>
            <person name="Khalil S.M."/>
            <person name="Mitchell R.D."/>
            <person name="Munoz-Torres M.C."/>
            <person name="Mustard J.A."/>
            <person name="Pan H."/>
            <person name="Reese J.T."/>
            <person name="Scharf M.E."/>
            <person name="Sun F."/>
            <person name="Vogel H."/>
            <person name="Xiao J."/>
            <person name="Yang W."/>
            <person name="Yang Z."/>
            <person name="Yang Z."/>
            <person name="Zhou J."/>
            <person name="Zhu J."/>
            <person name="Brent C.S."/>
            <person name="Elsik C.G."/>
            <person name="Goodisman M.A."/>
            <person name="Liberles D.A."/>
            <person name="Roe R.M."/>
            <person name="Vargo E.L."/>
            <person name="Vilcinskas A."/>
            <person name="Wang J."/>
            <person name="Bornberg-Bauer E."/>
            <person name="Korb J."/>
            <person name="Zhang G."/>
            <person name="Liebig J."/>
        </authorList>
    </citation>
    <scope>NUCLEOTIDE SEQUENCE [LARGE SCALE GENOMIC DNA]</scope>
    <source>
        <tissue evidence="2">Whole organism</tissue>
    </source>
</reference>
<dbReference type="InParanoid" id="A0A067QLZ5"/>
<gene>
    <name evidence="2" type="ORF">L798_01276</name>
</gene>
<feature type="compositionally biased region" description="Low complexity" evidence="1">
    <location>
        <begin position="54"/>
        <end position="71"/>
    </location>
</feature>
<evidence type="ECO:0000256" key="1">
    <source>
        <dbReference type="SAM" id="MobiDB-lite"/>
    </source>
</evidence>
<sequence>MSMAPALAALQVGLDAPRIKLALRHKMEQTGMPFTTSDALIAAVLDIQMNEETVSAASSNSSSNSSVNIASRESEGEDDQQSSPLKVSRSMPMLSDQREEKPDRTKLLTDQSNTKSMPHLLSAGNDSSKAKGE</sequence>
<dbReference type="Gene3D" id="1.10.8.10">
    <property type="entry name" value="DNA helicase RuvA subunit, C-terminal domain"/>
    <property type="match status" value="1"/>
</dbReference>
<feature type="compositionally biased region" description="Basic and acidic residues" evidence="1">
    <location>
        <begin position="96"/>
        <end position="107"/>
    </location>
</feature>
<keyword evidence="3" id="KW-1185">Reference proteome</keyword>
<dbReference type="AlphaFoldDB" id="A0A067QLZ5"/>
<organism evidence="2 3">
    <name type="scientific">Zootermopsis nevadensis</name>
    <name type="common">Dampwood termite</name>
    <dbReference type="NCBI Taxonomy" id="136037"/>
    <lineage>
        <taxon>Eukaryota</taxon>
        <taxon>Metazoa</taxon>
        <taxon>Ecdysozoa</taxon>
        <taxon>Arthropoda</taxon>
        <taxon>Hexapoda</taxon>
        <taxon>Insecta</taxon>
        <taxon>Pterygota</taxon>
        <taxon>Neoptera</taxon>
        <taxon>Polyneoptera</taxon>
        <taxon>Dictyoptera</taxon>
        <taxon>Blattodea</taxon>
        <taxon>Blattoidea</taxon>
        <taxon>Termitoidae</taxon>
        <taxon>Termopsidae</taxon>
        <taxon>Zootermopsis</taxon>
    </lineage>
</organism>
<protein>
    <submittedName>
        <fullName evidence="2">Uncharacterized protein</fullName>
    </submittedName>
</protein>
<dbReference type="STRING" id="136037.A0A067QLZ5"/>
<name>A0A067QLZ5_ZOONE</name>
<proteinExistence type="predicted"/>
<feature type="region of interest" description="Disordered" evidence="1">
    <location>
        <begin position="53"/>
        <end position="133"/>
    </location>
</feature>